<dbReference type="Proteomes" id="UP000604825">
    <property type="component" value="Unassembled WGS sequence"/>
</dbReference>
<evidence type="ECO:0000313" key="1">
    <source>
        <dbReference type="EMBL" id="CAD6246915.1"/>
    </source>
</evidence>
<accession>A0A811PSN0</accession>
<sequence>MDHGSEVARPMTVESTNLGMAAAVQQGGEAHMSASTFHGQLCAAAARRASFEASVAAYHNSAEFARNVRAAAGRGEVPAAVFHREPARGVAYAGIGEFWQQPGPVGVVLVGLQLPGRVMPVYDNYYGYPALQPRRT</sequence>
<organism evidence="1 2">
    <name type="scientific">Miscanthus lutarioriparius</name>
    <dbReference type="NCBI Taxonomy" id="422564"/>
    <lineage>
        <taxon>Eukaryota</taxon>
        <taxon>Viridiplantae</taxon>
        <taxon>Streptophyta</taxon>
        <taxon>Embryophyta</taxon>
        <taxon>Tracheophyta</taxon>
        <taxon>Spermatophyta</taxon>
        <taxon>Magnoliopsida</taxon>
        <taxon>Liliopsida</taxon>
        <taxon>Poales</taxon>
        <taxon>Poaceae</taxon>
        <taxon>PACMAD clade</taxon>
        <taxon>Panicoideae</taxon>
        <taxon>Andropogonodae</taxon>
        <taxon>Andropogoneae</taxon>
        <taxon>Saccharinae</taxon>
        <taxon>Miscanthus</taxon>
    </lineage>
</organism>
<proteinExistence type="predicted"/>
<keyword evidence="2" id="KW-1185">Reference proteome</keyword>
<evidence type="ECO:0000313" key="2">
    <source>
        <dbReference type="Proteomes" id="UP000604825"/>
    </source>
</evidence>
<dbReference type="EMBL" id="CAJGYO010000007">
    <property type="protein sequence ID" value="CAD6246915.1"/>
    <property type="molecule type" value="Genomic_DNA"/>
</dbReference>
<protein>
    <submittedName>
        <fullName evidence="1">Uncharacterized protein</fullName>
    </submittedName>
</protein>
<comment type="caution">
    <text evidence="1">The sequence shown here is derived from an EMBL/GenBank/DDBJ whole genome shotgun (WGS) entry which is preliminary data.</text>
</comment>
<dbReference type="AlphaFoldDB" id="A0A811PSN0"/>
<gene>
    <name evidence="1" type="ORF">NCGR_LOCUS31148</name>
</gene>
<reference evidence="1" key="1">
    <citation type="submission" date="2020-10" db="EMBL/GenBank/DDBJ databases">
        <authorList>
            <person name="Han B."/>
            <person name="Lu T."/>
            <person name="Zhao Q."/>
            <person name="Huang X."/>
            <person name="Zhao Y."/>
        </authorList>
    </citation>
    <scope>NUCLEOTIDE SEQUENCE</scope>
</reference>
<name>A0A811PSN0_9POAL</name>